<organism evidence="1 2">
    <name type="scientific">Oceanospirillum linum</name>
    <dbReference type="NCBI Taxonomy" id="966"/>
    <lineage>
        <taxon>Bacteria</taxon>
        <taxon>Pseudomonadati</taxon>
        <taxon>Pseudomonadota</taxon>
        <taxon>Gammaproteobacteria</taxon>
        <taxon>Oceanospirillales</taxon>
        <taxon>Oceanospirillaceae</taxon>
        <taxon>Oceanospirillum</taxon>
    </lineage>
</organism>
<keyword evidence="2" id="KW-1185">Reference proteome</keyword>
<dbReference type="Proteomes" id="UP000190064">
    <property type="component" value="Unassembled WGS sequence"/>
</dbReference>
<dbReference type="AlphaFoldDB" id="A0A1T1HC64"/>
<evidence type="ECO:0000313" key="2">
    <source>
        <dbReference type="Proteomes" id="UP000190064"/>
    </source>
</evidence>
<dbReference type="RefSeq" id="WP_078318793.1">
    <property type="nucleotide sequence ID" value="NZ_FXTS01000002.1"/>
</dbReference>
<dbReference type="EMBL" id="MTSD02000002">
    <property type="protein sequence ID" value="OOV87464.1"/>
    <property type="molecule type" value="Genomic_DNA"/>
</dbReference>
<proteinExistence type="predicted"/>
<gene>
    <name evidence="1" type="ORF">BTA35_0205310</name>
</gene>
<protein>
    <submittedName>
        <fullName evidence="1">Uncharacterized protein</fullName>
    </submittedName>
</protein>
<name>A0A1T1HC64_OCELI</name>
<accession>A0A1T1HC64</accession>
<reference evidence="1" key="1">
    <citation type="submission" date="2017-02" db="EMBL/GenBank/DDBJ databases">
        <title>Draft Genome Sequence of the Salt Water Bacterium Oceanospirillum linum ATCC 11336.</title>
        <authorList>
            <person name="Trachtenberg A.M."/>
            <person name="Carney J.G."/>
            <person name="Linnane J.D."/>
            <person name="Rheaume B.A."/>
            <person name="Pitts N.L."/>
            <person name="Mykles D.L."/>
            <person name="Maclea K.S."/>
        </authorList>
    </citation>
    <scope>NUCLEOTIDE SEQUENCE [LARGE SCALE GENOMIC DNA]</scope>
    <source>
        <strain evidence="1">ATCC 11336</strain>
    </source>
</reference>
<evidence type="ECO:0000313" key="1">
    <source>
        <dbReference type="EMBL" id="OOV87464.1"/>
    </source>
</evidence>
<comment type="caution">
    <text evidence="1">The sequence shown here is derived from an EMBL/GenBank/DDBJ whole genome shotgun (WGS) entry which is preliminary data.</text>
</comment>
<sequence>MELEKIFKDFLEKMIQLTLLQRSADNVFKKEIRALELYKNEREKQPDIDNKYFDLHNMFFRMADTGEYYFYGHVDRSIEEKELSTYVHKNRQYQWILAEAYEEFEDFLEGIYACAAYHDHNLWPLGDFGNIRFQEIEGKNFKWFLEQAERKKGGPKAIIKDLKKIFPIISDAERNNSLNIDLGFAIAMIEMFRHIIVHNGGRVKNKDDFSNKIFDKCGLSKKGQTADEYRNYILYFFGRDHFEDKILLLERPIKGSSLHGHHKNIVEDLNRYLMAYAHMVYIALDKHINTLKNNM</sequence>